<evidence type="ECO:0000313" key="6">
    <source>
        <dbReference type="EMBL" id="KAF2273444.1"/>
    </source>
</evidence>
<comment type="subcellular location">
    <subcellularLocation>
        <location evidence="1">Nucleus</location>
    </subcellularLocation>
</comment>
<dbReference type="FunFam" id="2.30.18.10:FF:000006">
    <property type="entry name" value="Transcription factor TFIIA complex subunit Toa1"/>
    <property type="match status" value="1"/>
</dbReference>
<dbReference type="InterPro" id="IPR004855">
    <property type="entry name" value="TFIIA_asu/bsu"/>
</dbReference>
<keyword evidence="3" id="KW-0804">Transcription</keyword>
<dbReference type="GO" id="GO:0006367">
    <property type="term" value="P:transcription initiation at RNA polymerase II promoter"/>
    <property type="evidence" value="ECO:0007669"/>
    <property type="project" value="InterPro"/>
</dbReference>
<evidence type="ECO:0000256" key="2">
    <source>
        <dbReference type="ARBA" id="ARBA00010059"/>
    </source>
</evidence>
<feature type="compositionally biased region" description="Acidic residues" evidence="5">
    <location>
        <begin position="323"/>
        <end position="350"/>
    </location>
</feature>
<name>A0A6A6JB65_WESOR</name>
<protein>
    <submittedName>
        <fullName evidence="6">TFIIA-domain-containing protein</fullName>
    </submittedName>
</protein>
<dbReference type="AlphaFoldDB" id="A0A6A6JB65"/>
<dbReference type="Gene3D" id="2.30.18.10">
    <property type="entry name" value="Transcription factor IIA (TFIIA), beta-barrel domain"/>
    <property type="match status" value="1"/>
</dbReference>
<dbReference type="PROSITE" id="PS51257">
    <property type="entry name" value="PROKAR_LIPOPROTEIN"/>
    <property type="match status" value="1"/>
</dbReference>
<evidence type="ECO:0000313" key="7">
    <source>
        <dbReference type="Proteomes" id="UP000800097"/>
    </source>
</evidence>
<keyword evidence="4" id="KW-0539">Nucleus</keyword>
<feature type="compositionally biased region" description="Low complexity" evidence="5">
    <location>
        <begin position="165"/>
        <end position="225"/>
    </location>
</feature>
<dbReference type="Pfam" id="PF03153">
    <property type="entry name" value="TFIIA"/>
    <property type="match status" value="1"/>
</dbReference>
<gene>
    <name evidence="6" type="ORF">EI97DRAFT_158243</name>
</gene>
<dbReference type="EMBL" id="ML986510">
    <property type="protein sequence ID" value="KAF2273444.1"/>
    <property type="molecule type" value="Genomic_DNA"/>
</dbReference>
<dbReference type="GeneID" id="54546481"/>
<dbReference type="SMART" id="SM01371">
    <property type="entry name" value="TFIIA"/>
    <property type="match status" value="1"/>
</dbReference>
<dbReference type="CDD" id="cd07976">
    <property type="entry name" value="TFIIA_alpha_beta_like"/>
    <property type="match status" value="1"/>
</dbReference>
<evidence type="ECO:0000256" key="4">
    <source>
        <dbReference type="ARBA" id="ARBA00023242"/>
    </source>
</evidence>
<comment type="similarity">
    <text evidence="2">Belongs to the TFIIA subunit 1 family.</text>
</comment>
<accession>A0A6A6JB65</accession>
<evidence type="ECO:0000256" key="5">
    <source>
        <dbReference type="SAM" id="MobiDB-lite"/>
    </source>
</evidence>
<organism evidence="6 7">
    <name type="scientific">Westerdykella ornata</name>
    <dbReference type="NCBI Taxonomy" id="318751"/>
    <lineage>
        <taxon>Eukaryota</taxon>
        <taxon>Fungi</taxon>
        <taxon>Dikarya</taxon>
        <taxon>Ascomycota</taxon>
        <taxon>Pezizomycotina</taxon>
        <taxon>Dothideomycetes</taxon>
        <taxon>Pleosporomycetidae</taxon>
        <taxon>Pleosporales</taxon>
        <taxon>Sporormiaceae</taxon>
        <taxon>Westerdykella</taxon>
    </lineage>
</organism>
<feature type="region of interest" description="Disordered" evidence="5">
    <location>
        <begin position="302"/>
        <end position="350"/>
    </location>
</feature>
<evidence type="ECO:0000256" key="3">
    <source>
        <dbReference type="ARBA" id="ARBA00023163"/>
    </source>
</evidence>
<dbReference type="InterPro" id="IPR009088">
    <property type="entry name" value="TFIIA_b-brl"/>
</dbReference>
<sequence length="399" mass="44601">MRWPTRPRQVTSLLFWGMAGMAASCDSCCLTDLFHVVFLTFLFYPFLRTDGISLQGWQEKLSELKVANFPWDPQPEPPRQPPTVPSNVKPDIDVAAPVTQQEHVNFPNVQGVRIKTESGYDQPSMPAYAPPPVNGYSNNFNGDIAQQRAHALIAQRMVQGSGHIQMPQAQHAPAQMHNQQRMMPTQGQRPPQPQQAHQPQQSQPPQQQHAPQHQQQPHQRPQPAHVYASQTDGSDGSLEDWKAFMQAKSALDSNDPDARLAAENLMRTHLEAMAAQTDSGLGMPLSSVPKGKKAKAITRVRQAKQAEASSRTSAVPPVARFDGDDEENDEDAINSELDDPEDDLDNANDADDEMIDIMLCTYDKVQRVKNKWKCTLKDGILGTNKKEYLFHKATGEFEW</sequence>
<dbReference type="OrthoDB" id="6275927at2759"/>
<dbReference type="Proteomes" id="UP000800097">
    <property type="component" value="Unassembled WGS sequence"/>
</dbReference>
<proteinExistence type="inferred from homology"/>
<keyword evidence="7" id="KW-1185">Reference proteome</keyword>
<reference evidence="6" key="1">
    <citation type="journal article" date="2020" name="Stud. Mycol.">
        <title>101 Dothideomycetes genomes: a test case for predicting lifestyles and emergence of pathogens.</title>
        <authorList>
            <person name="Haridas S."/>
            <person name="Albert R."/>
            <person name="Binder M."/>
            <person name="Bloem J."/>
            <person name="Labutti K."/>
            <person name="Salamov A."/>
            <person name="Andreopoulos B."/>
            <person name="Baker S."/>
            <person name="Barry K."/>
            <person name="Bills G."/>
            <person name="Bluhm B."/>
            <person name="Cannon C."/>
            <person name="Castanera R."/>
            <person name="Culley D."/>
            <person name="Daum C."/>
            <person name="Ezra D."/>
            <person name="Gonzalez J."/>
            <person name="Henrissat B."/>
            <person name="Kuo A."/>
            <person name="Liang C."/>
            <person name="Lipzen A."/>
            <person name="Lutzoni F."/>
            <person name="Magnuson J."/>
            <person name="Mondo S."/>
            <person name="Nolan M."/>
            <person name="Ohm R."/>
            <person name="Pangilinan J."/>
            <person name="Park H.-J."/>
            <person name="Ramirez L."/>
            <person name="Alfaro M."/>
            <person name="Sun H."/>
            <person name="Tritt A."/>
            <person name="Yoshinaga Y."/>
            <person name="Zwiers L.-H."/>
            <person name="Turgeon B."/>
            <person name="Goodwin S."/>
            <person name="Spatafora J."/>
            <person name="Crous P."/>
            <person name="Grigoriev I."/>
        </authorList>
    </citation>
    <scope>NUCLEOTIDE SEQUENCE</scope>
    <source>
        <strain evidence="6">CBS 379.55</strain>
    </source>
</reference>
<dbReference type="PANTHER" id="PTHR12694:SF8">
    <property type="entry name" value="TRANSCRIPTION INITIATION FACTOR IIA SUBUNIT 1"/>
    <property type="match status" value="1"/>
</dbReference>
<dbReference type="RefSeq" id="XP_033650983.1">
    <property type="nucleotide sequence ID" value="XM_033793306.1"/>
</dbReference>
<dbReference type="GO" id="GO:0005672">
    <property type="term" value="C:transcription factor TFIIA complex"/>
    <property type="evidence" value="ECO:0007669"/>
    <property type="project" value="InterPro"/>
</dbReference>
<dbReference type="PANTHER" id="PTHR12694">
    <property type="entry name" value="TRANSCRIPTION INITIATION FACTOR IIA SUBUNIT 1"/>
    <property type="match status" value="1"/>
</dbReference>
<feature type="region of interest" description="Disordered" evidence="5">
    <location>
        <begin position="160"/>
        <end position="237"/>
    </location>
</feature>
<evidence type="ECO:0000256" key="1">
    <source>
        <dbReference type="ARBA" id="ARBA00004123"/>
    </source>
</evidence>
<dbReference type="SUPFAM" id="SSF50784">
    <property type="entry name" value="Transcription factor IIA (TFIIA), beta-barrel domain"/>
    <property type="match status" value="1"/>
</dbReference>